<gene>
    <name evidence="4" type="ORF">Cci01nite_66990</name>
</gene>
<accession>A0A8J3P2H3</accession>
<dbReference type="InterPro" id="IPR013078">
    <property type="entry name" value="His_Pase_superF_clade-1"/>
</dbReference>
<dbReference type="InterPro" id="IPR051695">
    <property type="entry name" value="Phosphoglycerate_Mutase"/>
</dbReference>
<dbReference type="PANTHER" id="PTHR46517">
    <property type="entry name" value="FRUCTOSE-2,6-BISPHOSPHATASE TIGAR"/>
    <property type="match status" value="1"/>
</dbReference>
<dbReference type="CDD" id="cd07067">
    <property type="entry name" value="HP_PGM_like"/>
    <property type="match status" value="1"/>
</dbReference>
<feature type="binding site" evidence="3">
    <location>
        <begin position="83"/>
        <end position="86"/>
    </location>
    <ligand>
        <name>substrate</name>
    </ligand>
</feature>
<reference evidence="4 5" key="1">
    <citation type="submission" date="2021-01" db="EMBL/GenBank/DDBJ databases">
        <title>Whole genome shotgun sequence of Catellatospora citrea NBRC 14495.</title>
        <authorList>
            <person name="Komaki H."/>
            <person name="Tamura T."/>
        </authorList>
    </citation>
    <scope>NUCLEOTIDE SEQUENCE [LARGE SCALE GENOMIC DNA]</scope>
    <source>
        <strain evidence="4 5">NBRC 14495</strain>
    </source>
</reference>
<dbReference type="GO" id="GO:0045820">
    <property type="term" value="P:negative regulation of glycolytic process"/>
    <property type="evidence" value="ECO:0007669"/>
    <property type="project" value="TreeGrafter"/>
</dbReference>
<evidence type="ECO:0000313" key="5">
    <source>
        <dbReference type="Proteomes" id="UP000659904"/>
    </source>
</evidence>
<keyword evidence="5" id="KW-1185">Reference proteome</keyword>
<keyword evidence="1" id="KW-0378">Hydrolase</keyword>
<evidence type="ECO:0000313" key="4">
    <source>
        <dbReference type="EMBL" id="GIG01606.1"/>
    </source>
</evidence>
<sequence>MTVSLVYETHSPTLDNEAGFATGWLPGELSPTGLRRAAELGERRRGERIDLVVSSDLHRAVQTARIAFGGAGVEHRTDPRLREINYGELNGMPVGRLEAERPVRVDVPFPGGESYRQVVARTADLLEELAATQDGRRVLLVAHAANRYALAVLLAGADLAAQVTAPFTWQPGWAYTLPAGWVRPPTGPSAAGSAR</sequence>
<feature type="active site" description="Tele-phosphohistidine intermediate" evidence="2">
    <location>
        <position position="10"/>
    </location>
</feature>
<evidence type="ECO:0000256" key="1">
    <source>
        <dbReference type="ARBA" id="ARBA00022801"/>
    </source>
</evidence>
<evidence type="ECO:0008006" key="6">
    <source>
        <dbReference type="Google" id="ProtNLM"/>
    </source>
</evidence>
<dbReference type="Proteomes" id="UP000659904">
    <property type="component" value="Unassembled WGS sequence"/>
</dbReference>
<dbReference type="EMBL" id="BONH01000041">
    <property type="protein sequence ID" value="GIG01606.1"/>
    <property type="molecule type" value="Genomic_DNA"/>
</dbReference>
<name>A0A8J3P2H3_9ACTN</name>
<organism evidence="4 5">
    <name type="scientific">Catellatospora citrea</name>
    <dbReference type="NCBI Taxonomy" id="53366"/>
    <lineage>
        <taxon>Bacteria</taxon>
        <taxon>Bacillati</taxon>
        <taxon>Actinomycetota</taxon>
        <taxon>Actinomycetes</taxon>
        <taxon>Micromonosporales</taxon>
        <taxon>Micromonosporaceae</taxon>
        <taxon>Catellatospora</taxon>
    </lineage>
</organism>
<feature type="binding site" evidence="3">
    <location>
        <position position="59"/>
    </location>
    <ligand>
        <name>substrate</name>
    </ligand>
</feature>
<dbReference type="InterPro" id="IPR029033">
    <property type="entry name" value="His_PPase_superfam"/>
</dbReference>
<dbReference type="GO" id="GO:0043456">
    <property type="term" value="P:regulation of pentose-phosphate shunt"/>
    <property type="evidence" value="ECO:0007669"/>
    <property type="project" value="TreeGrafter"/>
</dbReference>
<evidence type="ECO:0000256" key="3">
    <source>
        <dbReference type="PIRSR" id="PIRSR613078-2"/>
    </source>
</evidence>
<dbReference type="AlphaFoldDB" id="A0A8J3P2H3"/>
<dbReference type="RefSeq" id="WP_120322261.1">
    <property type="nucleotide sequence ID" value="NZ_BONH01000041.1"/>
</dbReference>
<dbReference type="GO" id="GO:0005829">
    <property type="term" value="C:cytosol"/>
    <property type="evidence" value="ECO:0007669"/>
    <property type="project" value="TreeGrafter"/>
</dbReference>
<dbReference type="Gene3D" id="3.40.50.1240">
    <property type="entry name" value="Phosphoglycerate mutase-like"/>
    <property type="match status" value="1"/>
</dbReference>
<comment type="caution">
    <text evidence="4">The sequence shown here is derived from an EMBL/GenBank/DDBJ whole genome shotgun (WGS) entry which is preliminary data.</text>
</comment>
<feature type="active site" description="Proton donor/acceptor" evidence="2">
    <location>
        <position position="83"/>
    </location>
</feature>
<dbReference type="SUPFAM" id="SSF53254">
    <property type="entry name" value="Phosphoglycerate mutase-like"/>
    <property type="match status" value="1"/>
</dbReference>
<proteinExistence type="predicted"/>
<evidence type="ECO:0000256" key="2">
    <source>
        <dbReference type="PIRSR" id="PIRSR613078-1"/>
    </source>
</evidence>
<dbReference type="PANTHER" id="PTHR46517:SF1">
    <property type="entry name" value="FRUCTOSE-2,6-BISPHOSPHATASE TIGAR"/>
    <property type="match status" value="1"/>
</dbReference>
<protein>
    <recommendedName>
        <fullName evidence="6">Phosphoglycerate mutase</fullName>
    </recommendedName>
</protein>
<dbReference type="Pfam" id="PF00300">
    <property type="entry name" value="His_Phos_1"/>
    <property type="match status" value="1"/>
</dbReference>
<feature type="binding site" evidence="3">
    <location>
        <begin position="22"/>
        <end position="23"/>
    </location>
    <ligand>
        <name>substrate</name>
    </ligand>
</feature>
<dbReference type="GO" id="GO:0004331">
    <property type="term" value="F:fructose-2,6-bisphosphate 2-phosphatase activity"/>
    <property type="evidence" value="ECO:0007669"/>
    <property type="project" value="TreeGrafter"/>
</dbReference>